<dbReference type="Proteomes" id="UP000295188">
    <property type="component" value="Unassembled WGS sequence"/>
</dbReference>
<keyword evidence="6" id="KW-1185">Reference proteome</keyword>
<accession>A0A4R3K4C2</accession>
<dbReference type="InterPro" id="IPR045455">
    <property type="entry name" value="NrS-1_pol-like_helicase"/>
</dbReference>
<proteinExistence type="predicted"/>
<evidence type="ECO:0000259" key="4">
    <source>
        <dbReference type="PROSITE" id="PS51206"/>
    </source>
</evidence>
<dbReference type="Pfam" id="PF08706">
    <property type="entry name" value="D5_N"/>
    <property type="match status" value="1"/>
</dbReference>
<dbReference type="AlphaFoldDB" id="A0A4R3K4C2"/>
<dbReference type="SUPFAM" id="SSF52540">
    <property type="entry name" value="P-loop containing nucleoside triphosphate hydrolases"/>
    <property type="match status" value="1"/>
</dbReference>
<evidence type="ECO:0000256" key="2">
    <source>
        <dbReference type="ARBA" id="ARBA00022801"/>
    </source>
</evidence>
<dbReference type="InterPro" id="IPR014820">
    <property type="entry name" value="PriCT_1"/>
</dbReference>
<keyword evidence="1" id="KW-0547">Nucleotide-binding</keyword>
<feature type="domain" description="SF3 helicase" evidence="4">
    <location>
        <begin position="472"/>
        <end position="631"/>
    </location>
</feature>
<dbReference type="SMART" id="SM00885">
    <property type="entry name" value="D5_N"/>
    <property type="match status" value="1"/>
</dbReference>
<dbReference type="GO" id="GO:0005524">
    <property type="term" value="F:ATP binding"/>
    <property type="evidence" value="ECO:0007669"/>
    <property type="project" value="UniProtKB-KW"/>
</dbReference>
<dbReference type="PROSITE" id="PS51206">
    <property type="entry name" value="SF3_HELICASE_1"/>
    <property type="match status" value="1"/>
</dbReference>
<dbReference type="InterPro" id="IPR027417">
    <property type="entry name" value="P-loop_NTPase"/>
</dbReference>
<dbReference type="Pfam" id="PF19263">
    <property type="entry name" value="DUF5906"/>
    <property type="match status" value="1"/>
</dbReference>
<evidence type="ECO:0000313" key="6">
    <source>
        <dbReference type="Proteomes" id="UP000295188"/>
    </source>
</evidence>
<evidence type="ECO:0000313" key="5">
    <source>
        <dbReference type="EMBL" id="TCS77619.1"/>
    </source>
</evidence>
<organism evidence="5 6">
    <name type="scientific">Pectinatus cerevisiiphilus</name>
    <dbReference type="NCBI Taxonomy" id="86956"/>
    <lineage>
        <taxon>Bacteria</taxon>
        <taxon>Bacillati</taxon>
        <taxon>Bacillota</taxon>
        <taxon>Negativicutes</taxon>
        <taxon>Selenomonadales</taxon>
        <taxon>Selenomonadaceae</taxon>
        <taxon>Pectinatus</taxon>
    </lineage>
</organism>
<dbReference type="InterPro" id="IPR051620">
    <property type="entry name" value="ORF904-like_C"/>
</dbReference>
<keyword evidence="3" id="KW-0067">ATP-binding</keyword>
<dbReference type="OrthoDB" id="9763644at2"/>
<gene>
    <name evidence="5" type="ORF">EDC37_11420</name>
</gene>
<comment type="caution">
    <text evidence="5">The sequence shown here is derived from an EMBL/GenBank/DDBJ whole genome shotgun (WGS) entry which is preliminary data.</text>
</comment>
<name>A0A4R3K4C2_9FIRM</name>
<sequence length="755" mass="86695">MRFTLYRANCRGEELNSLYPTKEEITDEAALAHAVQYDHVMALYKGNHRSSANFELTDCIPDDCDNDHSDSPEEWITAEKLERYFQDVSYALVYSRSHNKQKGDRAPRPRFHVYFPIEELCKADSYAREKQRILSYFPYFDKNAQDTARFLYGTDNPQLLWHEGSKTVLEFLTEQDFKRWEADIEKIPEGQRNATMSKFAGRIIKRYGDTSDACNIFMERAGKCEPPLDDRELARIWQSAQSFYQRIATEPGYVAPENYESGFMIMPADKSDVGQAVVLAREYSWCLRYSPSTDFIVYNGSYWEESKPKAQGLSQELTDRQLAEAEAEMEKVRAILEGQGVVDVIRINANRCSKADSERLAVLTEEQRALYLQYKRAEAYRNYAIKRRESKYIGNALKESRPMLEITQRELDSNEYLLNTPSFTYDLRQGVAGVMEHSAEHFITKQTLVDADEVRRELWMDALNTFFLTDTELIGYVQRIVGLAAIGKVFMETLVIAYGEGRNGKSTFWNVLARVLGSYSGTMSAETLTIGCRRNVRPELAEAKGKRLLIAAELEEGMRLSTANVKQLCSTDEISAEKKYKDPFSYTPSHTLVLYTNHLPKVGAMDQGTWRRLIVIPFDARIEGSSDIKNYTDYLFENAGGAILSWIIEGARKVIAEDCKITAPQRVQRAINEYREINNWMEHFLEECCEVGPLFEAKSGEVYDNYRAFCVRTGEYVRNSADFYGAIEASGFDRYRSSKGKYIKGLQLKSEFLIN</sequence>
<dbReference type="NCBIfam" id="TIGR01613">
    <property type="entry name" value="primase_Cterm"/>
    <property type="match status" value="1"/>
</dbReference>
<dbReference type="InterPro" id="IPR014015">
    <property type="entry name" value="Helicase_SF3_DNA-vir"/>
</dbReference>
<dbReference type="InterPro" id="IPR006500">
    <property type="entry name" value="Helicase_put_C_phage/plasmid"/>
</dbReference>
<reference evidence="5 6" key="1">
    <citation type="submission" date="2019-03" db="EMBL/GenBank/DDBJ databases">
        <title>Genomic Encyclopedia of Type Strains, Phase IV (KMG-IV): sequencing the most valuable type-strain genomes for metagenomic binning, comparative biology and taxonomic classification.</title>
        <authorList>
            <person name="Goeker M."/>
        </authorList>
    </citation>
    <scope>NUCLEOTIDE SEQUENCE [LARGE SCALE GENOMIC DNA]</scope>
    <source>
        <strain evidence="5 6">DSM 20467</strain>
    </source>
</reference>
<dbReference type="EMBL" id="SMAA01000014">
    <property type="protein sequence ID" value="TCS77619.1"/>
    <property type="molecule type" value="Genomic_DNA"/>
</dbReference>
<dbReference type="SMART" id="SM00942">
    <property type="entry name" value="PriCT_1"/>
    <property type="match status" value="1"/>
</dbReference>
<dbReference type="Gene3D" id="3.40.50.300">
    <property type="entry name" value="P-loop containing nucleotide triphosphate hydrolases"/>
    <property type="match status" value="1"/>
</dbReference>
<evidence type="ECO:0000256" key="1">
    <source>
        <dbReference type="ARBA" id="ARBA00022741"/>
    </source>
</evidence>
<dbReference type="RefSeq" id="WP_132550638.1">
    <property type="nucleotide sequence ID" value="NZ_SMAA01000014.1"/>
</dbReference>
<dbReference type="PANTHER" id="PTHR35372">
    <property type="entry name" value="ATP BINDING PROTEIN-RELATED"/>
    <property type="match status" value="1"/>
</dbReference>
<evidence type="ECO:0000256" key="3">
    <source>
        <dbReference type="ARBA" id="ARBA00022840"/>
    </source>
</evidence>
<dbReference type="InterPro" id="IPR014818">
    <property type="entry name" value="Phage/plasmid_primase_P4_C"/>
</dbReference>
<dbReference type="GO" id="GO:0016787">
    <property type="term" value="F:hydrolase activity"/>
    <property type="evidence" value="ECO:0007669"/>
    <property type="project" value="UniProtKB-KW"/>
</dbReference>
<dbReference type="PANTHER" id="PTHR35372:SF2">
    <property type="entry name" value="SF3 HELICASE DOMAIN-CONTAINING PROTEIN"/>
    <property type="match status" value="1"/>
</dbReference>
<keyword evidence="2" id="KW-0378">Hydrolase</keyword>
<protein>
    <submittedName>
        <fullName evidence="5">P4 family phage/plasmid primase-like protein</fullName>
    </submittedName>
</protein>